<dbReference type="EMBL" id="KV441024">
    <property type="protein sequence ID" value="OAD67263.1"/>
    <property type="molecule type" value="Genomic_DNA"/>
</dbReference>
<dbReference type="InParanoid" id="A0A162THS9"/>
<dbReference type="RefSeq" id="XP_018285303.1">
    <property type="nucleotide sequence ID" value="XM_018441166.1"/>
</dbReference>
<gene>
    <name evidence="1" type="ORF">PHYBLDRAFT_63741</name>
</gene>
<sequence length="234" mass="26808">MSYLQPLDGSIIRAFKTYFKHKQYARTYPYIGMIQNAQQDKIGAIDKIFEIDQLETWESVSAKTIENCWIAIIFCFIEDKDSEDVNQAMIQQSLTEKVLVKGLKETLDKIAGSGLLSLEDCPTSKSDPLYERQCTHRVINENEIADIVMEEHDTDNNAANNNSNKEIAEVESAVPFKRTYSALEKFECICTLLDILEDENIDRDFVSKVEGLRNKFQKTANSKQTKVTSFFKSF</sequence>
<evidence type="ECO:0000313" key="2">
    <source>
        <dbReference type="Proteomes" id="UP000077315"/>
    </source>
</evidence>
<protein>
    <recommendedName>
        <fullName evidence="3">DDE-1 domain-containing protein</fullName>
    </recommendedName>
</protein>
<accession>A0A162THS9</accession>
<evidence type="ECO:0008006" key="3">
    <source>
        <dbReference type="Google" id="ProtNLM"/>
    </source>
</evidence>
<dbReference type="AlphaFoldDB" id="A0A162THS9"/>
<dbReference type="Proteomes" id="UP000077315">
    <property type="component" value="Unassembled WGS sequence"/>
</dbReference>
<proteinExistence type="predicted"/>
<evidence type="ECO:0000313" key="1">
    <source>
        <dbReference type="EMBL" id="OAD67263.1"/>
    </source>
</evidence>
<reference evidence="2" key="1">
    <citation type="submission" date="2015-06" db="EMBL/GenBank/DDBJ databases">
        <title>Expansion of signal transduction pathways in fungi by whole-genome duplication.</title>
        <authorList>
            <consortium name="DOE Joint Genome Institute"/>
            <person name="Corrochano L.M."/>
            <person name="Kuo A."/>
            <person name="Marcet-Houben M."/>
            <person name="Polaino S."/>
            <person name="Salamov A."/>
            <person name="Villalobos J.M."/>
            <person name="Alvarez M.I."/>
            <person name="Avalos J."/>
            <person name="Benito E.P."/>
            <person name="Benoit I."/>
            <person name="Burger G."/>
            <person name="Camino L.P."/>
            <person name="Canovas D."/>
            <person name="Cerda-Olmedo E."/>
            <person name="Cheng J.-F."/>
            <person name="Dominguez A."/>
            <person name="Elias M."/>
            <person name="Eslava A.P."/>
            <person name="Glaser F."/>
            <person name="Grimwood J."/>
            <person name="Gutierrez G."/>
            <person name="Heitman J."/>
            <person name="Henrissat B."/>
            <person name="Iturriaga E.A."/>
            <person name="Lang B.F."/>
            <person name="Lavin J.L."/>
            <person name="Lee S."/>
            <person name="Li W."/>
            <person name="Lindquist E."/>
            <person name="Lopez-Garcia S."/>
            <person name="Luque E.M."/>
            <person name="Marcos A.T."/>
            <person name="Martin J."/>
            <person name="McCluskey K."/>
            <person name="Medina H.R."/>
            <person name="Miralles-Duran A."/>
            <person name="Miyazaki A."/>
            <person name="Munoz-Torres E."/>
            <person name="Oguiza J.A."/>
            <person name="Ohm R."/>
            <person name="Olmedo M."/>
            <person name="Orejas M."/>
            <person name="Ortiz-Castellanos L."/>
            <person name="Pisabarro A.G."/>
            <person name="Rodriguez-Romero J."/>
            <person name="Ruiz-Herrera J."/>
            <person name="Ruiz-Vazquez R."/>
            <person name="Sanz C."/>
            <person name="Schackwitz W."/>
            <person name="Schmutz J."/>
            <person name="Shahriari M."/>
            <person name="Shelest E."/>
            <person name="Silva-Franco F."/>
            <person name="Soanes D."/>
            <person name="Syed K."/>
            <person name="Tagua V.G."/>
            <person name="Talbot N.J."/>
            <person name="Thon M."/>
            <person name="De vries R.P."/>
            <person name="Wiebenga A."/>
            <person name="Yadav J.S."/>
            <person name="Braun E.L."/>
            <person name="Baker S."/>
            <person name="Garre V."/>
            <person name="Horwitz B."/>
            <person name="Torres-Martinez S."/>
            <person name="Idnurm A."/>
            <person name="Herrera-Estrella A."/>
            <person name="Gabaldon T."/>
            <person name="Grigoriev I.V."/>
        </authorList>
    </citation>
    <scope>NUCLEOTIDE SEQUENCE [LARGE SCALE GENOMIC DNA]</scope>
    <source>
        <strain evidence="2">NRRL 1555(-)</strain>
    </source>
</reference>
<keyword evidence="2" id="KW-1185">Reference proteome</keyword>
<dbReference type="GeneID" id="29002072"/>
<name>A0A162THS9_PHYB8</name>
<organism evidence="1 2">
    <name type="scientific">Phycomyces blakesleeanus (strain ATCC 8743b / DSM 1359 / FGSC 10004 / NBRC 33097 / NRRL 1555)</name>
    <dbReference type="NCBI Taxonomy" id="763407"/>
    <lineage>
        <taxon>Eukaryota</taxon>
        <taxon>Fungi</taxon>
        <taxon>Fungi incertae sedis</taxon>
        <taxon>Mucoromycota</taxon>
        <taxon>Mucoromycotina</taxon>
        <taxon>Mucoromycetes</taxon>
        <taxon>Mucorales</taxon>
        <taxon>Phycomycetaceae</taxon>
        <taxon>Phycomyces</taxon>
    </lineage>
</organism>
<dbReference type="VEuPathDB" id="FungiDB:PHYBLDRAFT_63741"/>